<keyword evidence="6" id="KW-0812">Transmembrane</keyword>
<dbReference type="InterPro" id="IPR035965">
    <property type="entry name" value="PAS-like_dom_sf"/>
</dbReference>
<keyword evidence="5" id="KW-0902">Two-component regulatory system</keyword>
<dbReference type="RefSeq" id="WP_209649392.1">
    <property type="nucleotide sequence ID" value="NZ_JAGGLL010000006.1"/>
</dbReference>
<dbReference type="CDD" id="cd00082">
    <property type="entry name" value="HisKA"/>
    <property type="match status" value="1"/>
</dbReference>
<sequence length="673" mass="77709">MRNLSFSKNNILLMLFSIPFFLFIAFYISMRNYFLFHTSIEIVTIVIGFSAMVASIKTLNMSNNNYFHFLGITSGFTMIITFAHVITYKGAAILTNDPNIPTQLYILYKYFDCIFLAISFYFINNKMNIKLVTTLSLSFIVPFLWIILFSNLFPKCYNEGIGLTRFKIISEYLFCLCYIVILFFLKFKKTTISKDKVNLIALSVIFKLISSIFFSFYIDVYDISNFIGHISNFISYCLFYSVLFKGVMFEPYQSLLNKLTLKSNELEMLNKSLIDAKIKIEKEYTNNERLINFLPDGILIVEDGKIVYSNKRFMDMFNLLNTDKILNKNIFSIVASSYHSILSSRINALDKTTLLTPVIYEIEVNNKKIFAEVCSLYTNNKSKDQLIMAIRDISDKKSAEDMKLKLMEIEKSEELKNEFFINISHELKTPINVIYSALQLQSIYKGDVESIEKYNDLMKKNCLRLIRLSDNMLDITKIQSGFLKPNLLVENIVPIIENVCVSVVEYLNFKNLSLTFDTEHEELYSKIDKALVERILLNLLSNAVKYGKENGNIFVNVYTEGLDTIAISVKDDGIGMQLEAQQKVFLRLQKLDNSLSRNTEGSGVGLFLVKSLTEIQQGTINFWSKFNEGTEFIIRFSRVHGYEEVCATIEEEQDTPLKDTMEKVAIEFSDIYN</sequence>
<gene>
    <name evidence="8" type="ORF">J2Z44_001086</name>
</gene>
<dbReference type="SUPFAM" id="SSF47384">
    <property type="entry name" value="Homodimeric domain of signal transducing histidine kinase"/>
    <property type="match status" value="1"/>
</dbReference>
<keyword evidence="4 8" id="KW-0418">Kinase</keyword>
<dbReference type="EC" id="2.7.13.3" evidence="2"/>
<dbReference type="PANTHER" id="PTHR43547:SF2">
    <property type="entry name" value="HYBRID SIGNAL TRANSDUCTION HISTIDINE KINASE C"/>
    <property type="match status" value="1"/>
</dbReference>
<dbReference type="Gene3D" id="1.10.287.130">
    <property type="match status" value="1"/>
</dbReference>
<keyword evidence="4 8" id="KW-0808">Transferase</keyword>
<dbReference type="InterPro" id="IPR003661">
    <property type="entry name" value="HisK_dim/P_dom"/>
</dbReference>
<keyword evidence="3" id="KW-0597">Phosphoprotein</keyword>
<dbReference type="Pfam" id="PF02518">
    <property type="entry name" value="HATPase_c"/>
    <property type="match status" value="1"/>
</dbReference>
<dbReference type="EMBL" id="JAGGLL010000006">
    <property type="protein sequence ID" value="MBP2021295.1"/>
    <property type="molecule type" value="Genomic_DNA"/>
</dbReference>
<dbReference type="InterPro" id="IPR003594">
    <property type="entry name" value="HATPase_dom"/>
</dbReference>
<evidence type="ECO:0000256" key="3">
    <source>
        <dbReference type="ARBA" id="ARBA00022553"/>
    </source>
</evidence>
<evidence type="ECO:0000256" key="4">
    <source>
        <dbReference type="ARBA" id="ARBA00022777"/>
    </source>
</evidence>
<dbReference type="InterPro" id="IPR036890">
    <property type="entry name" value="HATPase_C_sf"/>
</dbReference>
<dbReference type="CDD" id="cd00130">
    <property type="entry name" value="PAS"/>
    <property type="match status" value="1"/>
</dbReference>
<dbReference type="InterPro" id="IPR004358">
    <property type="entry name" value="Sig_transdc_His_kin-like_C"/>
</dbReference>
<dbReference type="PROSITE" id="PS50109">
    <property type="entry name" value="HIS_KIN"/>
    <property type="match status" value="1"/>
</dbReference>
<dbReference type="Gene3D" id="3.30.450.20">
    <property type="entry name" value="PAS domain"/>
    <property type="match status" value="1"/>
</dbReference>
<dbReference type="InterPro" id="IPR036097">
    <property type="entry name" value="HisK_dim/P_sf"/>
</dbReference>
<feature type="transmembrane region" description="Helical" evidence="6">
    <location>
        <begin position="66"/>
        <end position="86"/>
    </location>
</feature>
<comment type="catalytic activity">
    <reaction evidence="1">
        <text>ATP + protein L-histidine = ADP + protein N-phospho-L-histidine.</text>
        <dbReference type="EC" id="2.7.13.3"/>
    </reaction>
</comment>
<feature type="transmembrane region" description="Helical" evidence="6">
    <location>
        <begin position="166"/>
        <end position="185"/>
    </location>
</feature>
<feature type="domain" description="Histidine kinase" evidence="7">
    <location>
        <begin position="422"/>
        <end position="640"/>
    </location>
</feature>
<feature type="transmembrane region" description="Helical" evidence="6">
    <location>
        <begin position="197"/>
        <end position="218"/>
    </location>
</feature>
<evidence type="ECO:0000256" key="5">
    <source>
        <dbReference type="ARBA" id="ARBA00023012"/>
    </source>
</evidence>
<dbReference type="InterPro" id="IPR005467">
    <property type="entry name" value="His_kinase_dom"/>
</dbReference>
<feature type="transmembrane region" description="Helical" evidence="6">
    <location>
        <begin position="34"/>
        <end position="54"/>
    </location>
</feature>
<keyword evidence="6" id="KW-0472">Membrane</keyword>
<evidence type="ECO:0000313" key="8">
    <source>
        <dbReference type="EMBL" id="MBP2021295.1"/>
    </source>
</evidence>
<dbReference type="InterPro" id="IPR033425">
    <property type="entry name" value="MASE3"/>
</dbReference>
<feature type="transmembrane region" description="Helical" evidence="6">
    <location>
        <begin position="12"/>
        <end position="28"/>
    </location>
</feature>
<accession>A0ABS4K0J5</accession>
<comment type="caution">
    <text evidence="8">The sequence shown here is derived from an EMBL/GenBank/DDBJ whole genome shotgun (WGS) entry which is preliminary data.</text>
</comment>
<name>A0ABS4K0J5_9CLOT</name>
<dbReference type="Gene3D" id="3.30.565.10">
    <property type="entry name" value="Histidine kinase-like ATPase, C-terminal domain"/>
    <property type="match status" value="1"/>
</dbReference>
<dbReference type="InterPro" id="IPR000014">
    <property type="entry name" value="PAS"/>
</dbReference>
<dbReference type="PRINTS" id="PR00344">
    <property type="entry name" value="BCTRLSENSOR"/>
</dbReference>
<proteinExistence type="predicted"/>
<dbReference type="Pfam" id="PF17159">
    <property type="entry name" value="MASE3"/>
    <property type="match status" value="1"/>
</dbReference>
<protein>
    <recommendedName>
        <fullName evidence="2">histidine kinase</fullName>
        <ecNumber evidence="2">2.7.13.3</ecNumber>
    </recommendedName>
</protein>
<dbReference type="SUPFAM" id="SSF55785">
    <property type="entry name" value="PYP-like sensor domain (PAS domain)"/>
    <property type="match status" value="1"/>
</dbReference>
<evidence type="ECO:0000256" key="6">
    <source>
        <dbReference type="SAM" id="Phobius"/>
    </source>
</evidence>
<dbReference type="SMART" id="SM00388">
    <property type="entry name" value="HisKA"/>
    <property type="match status" value="1"/>
</dbReference>
<dbReference type="SMART" id="SM00387">
    <property type="entry name" value="HATPase_c"/>
    <property type="match status" value="1"/>
</dbReference>
<organism evidence="8 9">
    <name type="scientific">Clostridium punense</name>
    <dbReference type="NCBI Taxonomy" id="1054297"/>
    <lineage>
        <taxon>Bacteria</taxon>
        <taxon>Bacillati</taxon>
        <taxon>Bacillota</taxon>
        <taxon>Clostridia</taxon>
        <taxon>Eubacteriales</taxon>
        <taxon>Clostridiaceae</taxon>
        <taxon>Clostridium</taxon>
    </lineage>
</organism>
<keyword evidence="9" id="KW-1185">Reference proteome</keyword>
<feature type="transmembrane region" description="Helical" evidence="6">
    <location>
        <begin position="106"/>
        <end position="123"/>
    </location>
</feature>
<evidence type="ECO:0000259" key="7">
    <source>
        <dbReference type="PROSITE" id="PS50109"/>
    </source>
</evidence>
<dbReference type="GO" id="GO:0016301">
    <property type="term" value="F:kinase activity"/>
    <property type="evidence" value="ECO:0007669"/>
    <property type="project" value="UniProtKB-KW"/>
</dbReference>
<keyword evidence="6" id="KW-1133">Transmembrane helix</keyword>
<dbReference type="Proteomes" id="UP001519308">
    <property type="component" value="Unassembled WGS sequence"/>
</dbReference>
<evidence type="ECO:0000256" key="2">
    <source>
        <dbReference type="ARBA" id="ARBA00012438"/>
    </source>
</evidence>
<evidence type="ECO:0000256" key="1">
    <source>
        <dbReference type="ARBA" id="ARBA00000085"/>
    </source>
</evidence>
<dbReference type="SUPFAM" id="SSF55874">
    <property type="entry name" value="ATPase domain of HSP90 chaperone/DNA topoisomerase II/histidine kinase"/>
    <property type="match status" value="1"/>
</dbReference>
<feature type="transmembrane region" description="Helical" evidence="6">
    <location>
        <begin position="135"/>
        <end position="154"/>
    </location>
</feature>
<dbReference type="Pfam" id="PF13426">
    <property type="entry name" value="PAS_9"/>
    <property type="match status" value="1"/>
</dbReference>
<evidence type="ECO:0000313" key="9">
    <source>
        <dbReference type="Proteomes" id="UP001519308"/>
    </source>
</evidence>
<dbReference type="Pfam" id="PF00512">
    <property type="entry name" value="HisKA"/>
    <property type="match status" value="1"/>
</dbReference>
<reference evidence="8 9" key="1">
    <citation type="submission" date="2021-03" db="EMBL/GenBank/DDBJ databases">
        <title>Genomic Encyclopedia of Type Strains, Phase IV (KMG-IV): sequencing the most valuable type-strain genomes for metagenomic binning, comparative biology and taxonomic classification.</title>
        <authorList>
            <person name="Goeker M."/>
        </authorList>
    </citation>
    <scope>NUCLEOTIDE SEQUENCE [LARGE SCALE GENOMIC DNA]</scope>
    <source>
        <strain evidence="8 9">DSM 28650</strain>
    </source>
</reference>
<dbReference type="PANTHER" id="PTHR43547">
    <property type="entry name" value="TWO-COMPONENT HISTIDINE KINASE"/>
    <property type="match status" value="1"/>
</dbReference>